<dbReference type="Proteomes" id="UP000093281">
    <property type="component" value="Unassembled WGS sequence"/>
</dbReference>
<protein>
    <recommendedName>
        <fullName evidence="3">SH3 domain-containing protein</fullName>
    </recommendedName>
</protein>
<accession>A0A1C0B262</accession>
<gene>
    <name evidence="1" type="ORF">AAX29_02078</name>
</gene>
<dbReference type="EMBL" id="LCUJ01000017">
    <property type="protein sequence ID" value="OCL94431.1"/>
    <property type="molecule type" value="Genomic_DNA"/>
</dbReference>
<evidence type="ECO:0000313" key="2">
    <source>
        <dbReference type="Proteomes" id="UP000093281"/>
    </source>
</evidence>
<sequence length="218" mass="25917">MRIIVLLIFICSIAFSNNIFYEDYEKDMLQAKYQIGNFEITEYNCDCTLQENIFYIKDLNKNIIYRLDGVSAINILESKVSKTKSQWILNISKNIKLCGNNLAKLKNDMIYLYVLSPENENYTKHCYEIAGYINTNHTIIKLYDEIKIKSTIQIQKQSLYKKANENSKTNMYLIKNDVVEILEEKEDWIYILYITKDNKEIKAWIPKNSLEYKNNYEE</sequence>
<dbReference type="AlphaFoldDB" id="A0A1C0B262"/>
<reference evidence="2" key="1">
    <citation type="submission" date="2015-05" db="EMBL/GenBank/DDBJ databases">
        <authorList>
            <person name="Rovetto F."/>
            <person name="Cocolin L."/>
            <person name="Illeghems K."/>
            <person name="Van Nieuwerburgh F."/>
            <person name="Houf K."/>
        </authorList>
    </citation>
    <scope>NUCLEOTIDE SEQUENCE [LARGE SCALE GENOMIC DNA]</scope>
    <source>
        <strain evidence="2">DU22</strain>
    </source>
</reference>
<dbReference type="PATRIC" id="fig|544718.51.peg.2045"/>
<evidence type="ECO:0008006" key="3">
    <source>
        <dbReference type="Google" id="ProtNLM"/>
    </source>
</evidence>
<organism evidence="1 2">
    <name type="scientific">Aliarcobacter thereius</name>
    <dbReference type="NCBI Taxonomy" id="544718"/>
    <lineage>
        <taxon>Bacteria</taxon>
        <taxon>Pseudomonadati</taxon>
        <taxon>Campylobacterota</taxon>
        <taxon>Epsilonproteobacteria</taxon>
        <taxon>Campylobacterales</taxon>
        <taxon>Arcobacteraceae</taxon>
        <taxon>Aliarcobacter</taxon>
    </lineage>
</organism>
<dbReference type="OrthoDB" id="5679055at2"/>
<evidence type="ECO:0000313" key="1">
    <source>
        <dbReference type="EMBL" id="OCL94431.1"/>
    </source>
</evidence>
<comment type="caution">
    <text evidence="1">The sequence shown here is derived from an EMBL/GenBank/DDBJ whole genome shotgun (WGS) entry which is preliminary data.</text>
</comment>
<dbReference type="RefSeq" id="WP_066187807.1">
    <property type="nucleotide sequence ID" value="NZ_LCUJ01000017.1"/>
</dbReference>
<name>A0A1C0B262_9BACT</name>
<proteinExistence type="predicted"/>